<dbReference type="Proteomes" id="UP000541426">
    <property type="component" value="Unassembled WGS sequence"/>
</dbReference>
<dbReference type="InterPro" id="IPR001678">
    <property type="entry name" value="MeTrfase_RsmB-F_NOP2_dom"/>
</dbReference>
<dbReference type="AlphaFoldDB" id="A0A7W6DSE0"/>
<comment type="similarity">
    <text evidence="5">Belongs to the class I-like SAM-binding methyltransferase superfamily. RsmB/NOP family.</text>
</comment>
<dbReference type="Gene3D" id="3.40.50.150">
    <property type="entry name" value="Vaccinia Virus protein VP39"/>
    <property type="match status" value="1"/>
</dbReference>
<comment type="caution">
    <text evidence="5">Lacks conserved residue(s) required for the propagation of feature annotation.</text>
</comment>
<evidence type="ECO:0000256" key="3">
    <source>
        <dbReference type="ARBA" id="ARBA00022691"/>
    </source>
</evidence>
<dbReference type="InterPro" id="IPR023267">
    <property type="entry name" value="RCMT"/>
</dbReference>
<keyword evidence="8" id="KW-1185">Reference proteome</keyword>
<dbReference type="PRINTS" id="PR02008">
    <property type="entry name" value="RCMTFAMILY"/>
</dbReference>
<feature type="binding site" evidence="5">
    <location>
        <position position="285"/>
    </location>
    <ligand>
        <name>S-adenosyl-L-methionine</name>
        <dbReference type="ChEBI" id="CHEBI:59789"/>
    </ligand>
</feature>
<dbReference type="RefSeq" id="WP_183964558.1">
    <property type="nucleotide sequence ID" value="NZ_BAABBZ010000059.1"/>
</dbReference>
<feature type="domain" description="SAM-dependent MTase RsmB/NOP-type" evidence="6">
    <location>
        <begin position="135"/>
        <end position="385"/>
    </location>
</feature>
<evidence type="ECO:0000256" key="1">
    <source>
        <dbReference type="ARBA" id="ARBA00022603"/>
    </source>
</evidence>
<dbReference type="EC" id="2.1.1.176" evidence="7"/>
<keyword evidence="2 5" id="KW-0808">Transferase</keyword>
<feature type="binding site" evidence="5">
    <location>
        <position position="249"/>
    </location>
    <ligand>
        <name>S-adenosyl-L-methionine</name>
        <dbReference type="ChEBI" id="CHEBI:59789"/>
    </ligand>
</feature>
<evidence type="ECO:0000256" key="4">
    <source>
        <dbReference type="ARBA" id="ARBA00022884"/>
    </source>
</evidence>
<dbReference type="Pfam" id="PF22458">
    <property type="entry name" value="RsmF-B_ferredox"/>
    <property type="match status" value="1"/>
</dbReference>
<dbReference type="PANTHER" id="PTHR22807">
    <property type="entry name" value="NOP2 YEAST -RELATED NOL1/NOP2/FMU SUN DOMAIN-CONTAINING"/>
    <property type="match status" value="1"/>
</dbReference>
<proteinExistence type="inferred from homology"/>
<evidence type="ECO:0000256" key="5">
    <source>
        <dbReference type="PROSITE-ProRule" id="PRU01023"/>
    </source>
</evidence>
<evidence type="ECO:0000259" key="6">
    <source>
        <dbReference type="PROSITE" id="PS51686"/>
    </source>
</evidence>
<keyword evidence="3 5" id="KW-0949">S-adenosyl-L-methionine</keyword>
<dbReference type="Pfam" id="PF01189">
    <property type="entry name" value="Methyltr_RsmB-F"/>
    <property type="match status" value="1"/>
</dbReference>
<dbReference type="InterPro" id="IPR029063">
    <property type="entry name" value="SAM-dependent_MTases_sf"/>
</dbReference>
<dbReference type="GO" id="GO:0003723">
    <property type="term" value="F:RNA binding"/>
    <property type="evidence" value="ECO:0007669"/>
    <property type="project" value="UniProtKB-UniRule"/>
</dbReference>
<evidence type="ECO:0000313" key="7">
    <source>
        <dbReference type="EMBL" id="MBB3985213.1"/>
    </source>
</evidence>
<feature type="active site" description="Nucleophile" evidence="5">
    <location>
        <position position="338"/>
    </location>
</feature>
<gene>
    <name evidence="7" type="ORF">GGQ68_001542</name>
</gene>
<evidence type="ECO:0000256" key="2">
    <source>
        <dbReference type="ARBA" id="ARBA00022679"/>
    </source>
</evidence>
<organism evidence="7 8">
    <name type="scientific">Sagittula marina</name>
    <dbReference type="NCBI Taxonomy" id="943940"/>
    <lineage>
        <taxon>Bacteria</taxon>
        <taxon>Pseudomonadati</taxon>
        <taxon>Pseudomonadota</taxon>
        <taxon>Alphaproteobacteria</taxon>
        <taxon>Rhodobacterales</taxon>
        <taxon>Roseobacteraceae</taxon>
        <taxon>Sagittula</taxon>
    </lineage>
</organism>
<reference evidence="7 8" key="1">
    <citation type="submission" date="2020-08" db="EMBL/GenBank/DDBJ databases">
        <title>Genomic Encyclopedia of Type Strains, Phase IV (KMG-IV): sequencing the most valuable type-strain genomes for metagenomic binning, comparative biology and taxonomic classification.</title>
        <authorList>
            <person name="Goeker M."/>
        </authorList>
    </citation>
    <scope>NUCLEOTIDE SEQUENCE [LARGE SCALE GENOMIC DNA]</scope>
    <source>
        <strain evidence="7 8">DSM 102235</strain>
    </source>
</reference>
<protein>
    <submittedName>
        <fullName evidence="7">16S rRNA (Cytosine967-C5)-methyltransferase</fullName>
        <ecNumber evidence="7">2.1.1.176</ecNumber>
    </submittedName>
</protein>
<dbReference type="GO" id="GO:0008173">
    <property type="term" value="F:RNA methyltransferase activity"/>
    <property type="evidence" value="ECO:0007669"/>
    <property type="project" value="InterPro"/>
</dbReference>
<dbReference type="SUPFAM" id="SSF53335">
    <property type="entry name" value="S-adenosyl-L-methionine-dependent methyltransferases"/>
    <property type="match status" value="1"/>
</dbReference>
<name>A0A7W6DSE0_9RHOB</name>
<evidence type="ECO:0000313" key="8">
    <source>
        <dbReference type="Proteomes" id="UP000541426"/>
    </source>
</evidence>
<comment type="caution">
    <text evidence="7">The sequence shown here is derived from an EMBL/GenBank/DDBJ whole genome shotgun (WGS) entry which is preliminary data.</text>
</comment>
<dbReference type="Gene3D" id="3.30.70.1170">
    <property type="entry name" value="Sun protein, domain 3"/>
    <property type="match status" value="1"/>
</dbReference>
<accession>A0A7W6DSE0</accession>
<keyword evidence="4 5" id="KW-0694">RNA-binding</keyword>
<dbReference type="PANTHER" id="PTHR22807:SF53">
    <property type="entry name" value="RIBOSOMAL RNA SMALL SUBUNIT METHYLTRANSFERASE B-RELATED"/>
    <property type="match status" value="1"/>
</dbReference>
<dbReference type="PROSITE" id="PS51686">
    <property type="entry name" value="SAM_MT_RSMB_NOP"/>
    <property type="match status" value="1"/>
</dbReference>
<dbReference type="EMBL" id="JACIEJ010000003">
    <property type="protein sequence ID" value="MBB3985213.1"/>
    <property type="molecule type" value="Genomic_DNA"/>
</dbReference>
<keyword evidence="1 5" id="KW-0489">Methyltransferase</keyword>
<dbReference type="GO" id="GO:0001510">
    <property type="term" value="P:RNA methylation"/>
    <property type="evidence" value="ECO:0007669"/>
    <property type="project" value="InterPro"/>
</dbReference>
<dbReference type="InterPro" id="IPR049560">
    <property type="entry name" value="MeTrfase_RsmB-F_NOP2_cat"/>
</dbReference>
<sequence>MTPAARVQAAIEILDRVQAGEAAEKALTSWGRRARFAGSKDRAAIRDHVFDVLRMWRSTAALGGGETGRARMIGLFRAHGQDPAELFTGQGHAPMAMTDVEVAAGDAPDGAAALDLPDWLAARFAEDLGERTHETAEALRTRAPVFVRANLLKTDREKARARLAEEGVETVPHALAETALEVTSGARGLIRTDSFTDGWIELQDAASQAVVEMIPLGDATRILDYCAGGGGKSLALAARVPKAELFAHDADPGRMSDLPKRALRAGATVTCVAKPKGVYDIVMADVPCSGSGAWRRAPEGKWRLTEARLAELTDIQAHILTTCAKLVRPGGALVYATCSLLRAENEAQIDAFLASHSDWRIGPNRRFLPSDGGDGFYAACLIAPD</sequence>
<dbReference type="InterPro" id="IPR054728">
    <property type="entry name" value="RsmB-like_ferredoxin"/>
</dbReference>